<evidence type="ECO:0000313" key="3">
    <source>
        <dbReference type="Proteomes" id="UP001206483"/>
    </source>
</evidence>
<dbReference type="RefSeq" id="WP_253804472.1">
    <property type="nucleotide sequence ID" value="NZ_BAAAUB010000007.1"/>
</dbReference>
<proteinExistence type="predicted"/>
<dbReference type="InterPro" id="IPR025669">
    <property type="entry name" value="AAA_dom"/>
</dbReference>
<dbReference type="PANTHER" id="PTHR13696">
    <property type="entry name" value="P-LOOP CONTAINING NUCLEOSIDE TRIPHOSPHATE HYDROLASE"/>
    <property type="match status" value="1"/>
</dbReference>
<dbReference type="Pfam" id="PF13614">
    <property type="entry name" value="AAA_31"/>
    <property type="match status" value="1"/>
</dbReference>
<dbReference type="InterPro" id="IPR050678">
    <property type="entry name" value="DNA_Partitioning_ATPase"/>
</dbReference>
<dbReference type="SUPFAM" id="SSF52540">
    <property type="entry name" value="P-loop containing nucleoside triphosphate hydrolases"/>
    <property type="match status" value="1"/>
</dbReference>
<name>A0ABT1JA98_9ACTN</name>
<dbReference type="Proteomes" id="UP001206483">
    <property type="component" value="Unassembled WGS sequence"/>
</dbReference>
<dbReference type="Gene3D" id="3.40.50.300">
    <property type="entry name" value="P-loop containing nucleotide triphosphate hydrolases"/>
    <property type="match status" value="1"/>
</dbReference>
<dbReference type="PANTHER" id="PTHR13696:SF52">
    <property type="entry name" value="PARA FAMILY PROTEIN CT_582"/>
    <property type="match status" value="1"/>
</dbReference>
<gene>
    <name evidence="2" type="ORF">FHR36_007333</name>
</gene>
<protein>
    <submittedName>
        <fullName evidence="2">Chromosome partitioning protein</fullName>
    </submittedName>
</protein>
<keyword evidence="3" id="KW-1185">Reference proteome</keyword>
<evidence type="ECO:0000259" key="1">
    <source>
        <dbReference type="Pfam" id="PF13614"/>
    </source>
</evidence>
<organism evidence="2 3">
    <name type="scientific">Kitasatospora paracochleata</name>
    <dbReference type="NCBI Taxonomy" id="58354"/>
    <lineage>
        <taxon>Bacteria</taxon>
        <taxon>Bacillati</taxon>
        <taxon>Actinomycetota</taxon>
        <taxon>Actinomycetes</taxon>
        <taxon>Kitasatosporales</taxon>
        <taxon>Streptomycetaceae</taxon>
        <taxon>Kitasatospora</taxon>
    </lineage>
</organism>
<evidence type="ECO:0000313" key="2">
    <source>
        <dbReference type="EMBL" id="MCP2314134.1"/>
    </source>
</evidence>
<reference evidence="2 3" key="1">
    <citation type="submission" date="2022-06" db="EMBL/GenBank/DDBJ databases">
        <title>Sequencing the genomes of 1000 actinobacteria strains.</title>
        <authorList>
            <person name="Klenk H.-P."/>
        </authorList>
    </citation>
    <scope>NUCLEOTIDE SEQUENCE [LARGE SCALE GENOMIC DNA]</scope>
    <source>
        <strain evidence="2 3">DSM 41656</strain>
    </source>
</reference>
<sequence>MADDQQAAEALSDEEQGGDLLDRPMTVISIASQKGGIGKTVTTVNVAARLAMAGFDVAIVDLDPQAQAGEAIGVELKGERILRSLGLTFQHALQGIPIQRLTDIMFDQSHILNEFDGAGSLFLIASEESTMTAAQNALITQPYTTTPILRRMLLEHLRGVVDFVIIDTPPSMSSLNAIAYAASDYVITVLNPQRQTVKGALVIKPTVEKVGELTLGECTPQFLGVLLNDSNSESKWTAQDVFVINGMVSTGLKPFKTDIRSDVRISDCFGPAGPVVVQFPNHAPGKRYTALVEEILRRIDTPSDEWEIASAASLEEVDA</sequence>
<feature type="domain" description="AAA" evidence="1">
    <location>
        <begin position="25"/>
        <end position="211"/>
    </location>
</feature>
<dbReference type="CDD" id="cd02042">
    <property type="entry name" value="ParAB_family"/>
    <property type="match status" value="1"/>
</dbReference>
<dbReference type="InterPro" id="IPR027417">
    <property type="entry name" value="P-loop_NTPase"/>
</dbReference>
<comment type="caution">
    <text evidence="2">The sequence shown here is derived from an EMBL/GenBank/DDBJ whole genome shotgun (WGS) entry which is preliminary data.</text>
</comment>
<dbReference type="EMBL" id="JAMZDX010000008">
    <property type="protein sequence ID" value="MCP2314134.1"/>
    <property type="molecule type" value="Genomic_DNA"/>
</dbReference>
<accession>A0ABT1JA98</accession>